<feature type="region of interest" description="Disordered" evidence="3">
    <location>
        <begin position="419"/>
        <end position="457"/>
    </location>
</feature>
<protein>
    <submittedName>
        <fullName evidence="5">Zn-dependent hydrolase</fullName>
    </submittedName>
</protein>
<dbReference type="Gene3D" id="3.40.630.10">
    <property type="entry name" value="Zn peptidases"/>
    <property type="match status" value="1"/>
</dbReference>
<dbReference type="PROSITE" id="PS00758">
    <property type="entry name" value="ARGE_DAPE_CPG2_1"/>
    <property type="match status" value="1"/>
</dbReference>
<reference evidence="5 6" key="2">
    <citation type="submission" date="2020-03" db="EMBL/GenBank/DDBJ databases">
        <authorList>
            <person name="Ichikawa N."/>
            <person name="Kimura A."/>
            <person name="Kitahashi Y."/>
            <person name="Uohara A."/>
        </authorList>
    </citation>
    <scope>NUCLEOTIDE SEQUENCE [LARGE SCALE GENOMIC DNA]</scope>
    <source>
        <strain evidence="5 6">NBRC 108639</strain>
    </source>
</reference>
<evidence type="ECO:0000256" key="3">
    <source>
        <dbReference type="SAM" id="MobiDB-lite"/>
    </source>
</evidence>
<dbReference type="Pfam" id="PF07687">
    <property type="entry name" value="M20_dimer"/>
    <property type="match status" value="1"/>
</dbReference>
<feature type="compositionally biased region" description="Low complexity" evidence="3">
    <location>
        <begin position="421"/>
        <end position="448"/>
    </location>
</feature>
<name>A0A6V8KRL0_9ACTN</name>
<dbReference type="InterPro" id="IPR001261">
    <property type="entry name" value="ArgE/DapE_CS"/>
</dbReference>
<keyword evidence="6" id="KW-1185">Reference proteome</keyword>
<sequence>MAIYPHWGVRDIDVRRRRVYGGCDRPTLRGDRTVVRINRERLWADLMRLKEIGGYDDDATGLRGVRRLALTDEDAEARRLVVSWMREAGLAVRVDRIGNVYAERAGTEPSLPCVLMGSHIDTVATGGAFDGTLGVLGGIEVMRSLNEAGIRTRRPIEVGFFTEEEGVRFGTDMLGSAVTAGRLTLEYAHNLTDATGATVQGELVRIGFDGPTPEIRPIPHAYIECHIEQGPILAEAGVDVGIVTGVQAISWQRLTVRGEAAHAGTTPIAARHDAGLAAAEVVVEVRRMCDSGHFGQLRGTVGNFAVRPAQTNVIPAEAVLTVDLRNPDDALMTKAEKHLAGFVDDLRRRHGVTATWERMAKTAMVPFHESIQEVIAASADRLGLRYVRAMSGAGHDAQEIAATCPTAMVFVAGEYGGISHTPASTPAPTPAATASTSSPTPSSPSPSRSPREGRSPK</sequence>
<comment type="caution">
    <text evidence="5">The sequence shown here is derived from an EMBL/GenBank/DDBJ whole genome shotgun (WGS) entry which is preliminary data.</text>
</comment>
<dbReference type="SUPFAM" id="SSF55031">
    <property type="entry name" value="Bacterial exopeptidase dimerisation domain"/>
    <property type="match status" value="1"/>
</dbReference>
<feature type="domain" description="Peptidase M20 dimerisation" evidence="4">
    <location>
        <begin position="248"/>
        <end position="344"/>
    </location>
</feature>
<accession>A0A6V8KRL0</accession>
<proteinExistence type="inferred from homology"/>
<evidence type="ECO:0000313" key="6">
    <source>
        <dbReference type="Proteomes" id="UP000482800"/>
    </source>
</evidence>
<dbReference type="InterPro" id="IPR002933">
    <property type="entry name" value="Peptidase_M20"/>
</dbReference>
<dbReference type="SUPFAM" id="SSF53187">
    <property type="entry name" value="Zn-dependent exopeptidases"/>
    <property type="match status" value="1"/>
</dbReference>
<dbReference type="InterPro" id="IPR011650">
    <property type="entry name" value="Peptidase_M20_dimer"/>
</dbReference>
<evidence type="ECO:0000259" key="4">
    <source>
        <dbReference type="Pfam" id="PF07687"/>
    </source>
</evidence>
<gene>
    <name evidence="5" type="primary">amaB-1</name>
    <name evidence="5" type="ORF">Phou_074550</name>
</gene>
<keyword evidence="2 5" id="KW-0378">Hydrolase</keyword>
<evidence type="ECO:0000313" key="5">
    <source>
        <dbReference type="EMBL" id="GFJ83275.1"/>
    </source>
</evidence>
<dbReference type="PANTHER" id="PTHR32494:SF5">
    <property type="entry name" value="ALLANTOATE AMIDOHYDROLASE"/>
    <property type="match status" value="1"/>
</dbReference>
<dbReference type="PANTHER" id="PTHR32494">
    <property type="entry name" value="ALLANTOATE DEIMINASE-RELATED"/>
    <property type="match status" value="1"/>
</dbReference>
<evidence type="ECO:0000256" key="1">
    <source>
        <dbReference type="ARBA" id="ARBA00006153"/>
    </source>
</evidence>
<dbReference type="GO" id="GO:0016813">
    <property type="term" value="F:hydrolase activity, acting on carbon-nitrogen (but not peptide) bonds, in linear amidines"/>
    <property type="evidence" value="ECO:0007669"/>
    <property type="project" value="InterPro"/>
</dbReference>
<dbReference type="Gene3D" id="3.30.70.360">
    <property type="match status" value="1"/>
</dbReference>
<dbReference type="EMBL" id="BLPF01000003">
    <property type="protein sequence ID" value="GFJ83275.1"/>
    <property type="molecule type" value="Genomic_DNA"/>
</dbReference>
<dbReference type="InterPro" id="IPR036264">
    <property type="entry name" value="Bact_exopeptidase_dim_dom"/>
</dbReference>
<dbReference type="CDD" id="cd03884">
    <property type="entry name" value="M20_bAS"/>
    <property type="match status" value="1"/>
</dbReference>
<dbReference type="AlphaFoldDB" id="A0A6V8KRL0"/>
<dbReference type="InterPro" id="IPR010158">
    <property type="entry name" value="Amidase_Cbmase"/>
</dbReference>
<comment type="similarity">
    <text evidence="1">Belongs to the peptidase M20 family.</text>
</comment>
<organism evidence="5 6">
    <name type="scientific">Phytohabitans houttuyneae</name>
    <dbReference type="NCBI Taxonomy" id="1076126"/>
    <lineage>
        <taxon>Bacteria</taxon>
        <taxon>Bacillati</taxon>
        <taxon>Actinomycetota</taxon>
        <taxon>Actinomycetes</taxon>
        <taxon>Micromonosporales</taxon>
        <taxon>Micromonosporaceae</taxon>
    </lineage>
</organism>
<evidence type="ECO:0000256" key="2">
    <source>
        <dbReference type="ARBA" id="ARBA00022801"/>
    </source>
</evidence>
<reference evidence="5 6" key="1">
    <citation type="submission" date="2020-03" db="EMBL/GenBank/DDBJ databases">
        <title>Whole genome shotgun sequence of Phytohabitans houttuyneae NBRC 108639.</title>
        <authorList>
            <person name="Komaki H."/>
            <person name="Tamura T."/>
        </authorList>
    </citation>
    <scope>NUCLEOTIDE SEQUENCE [LARGE SCALE GENOMIC DNA]</scope>
    <source>
        <strain evidence="5 6">NBRC 108639</strain>
    </source>
</reference>
<dbReference type="Pfam" id="PF01546">
    <property type="entry name" value="Peptidase_M20"/>
    <property type="match status" value="1"/>
</dbReference>
<dbReference type="Proteomes" id="UP000482800">
    <property type="component" value="Unassembled WGS sequence"/>
</dbReference>
<dbReference type="NCBIfam" id="TIGR01879">
    <property type="entry name" value="hydantase"/>
    <property type="match status" value="1"/>
</dbReference>